<protein>
    <submittedName>
        <fullName evidence="1">Uncharacterized protein</fullName>
    </submittedName>
</protein>
<sequence length="169" mass="20332">MKDYNIFFTGESTLHFKYNNLIQKYVLNDLVHLLIYSIENDLVKSDSDFSIFWSTIIDITFRNKDEDTIMNLISVFIFLFDKLAKKYIDDKEKNSVLYWVFQRVLQLKTYKELSKETKKLINLRIDTLLQKYPKLNDFVDIDINNGFVRIKDINLIKDYDIKIVNDYQI</sequence>
<proteinExistence type="predicted"/>
<dbReference type="RefSeq" id="WP_129012924.1">
    <property type="nucleotide sequence ID" value="NZ_CBCSEI010000001.1"/>
</dbReference>
<accession>A0AA94FHS6</accession>
<dbReference type="EMBL" id="NXII01000003">
    <property type="protein sequence ID" value="RXI42603.1"/>
    <property type="molecule type" value="Genomic_DNA"/>
</dbReference>
<keyword evidence="2" id="KW-1185">Reference proteome</keyword>
<organism evidence="1 2">
    <name type="scientific">Arcobacter cloacae</name>
    <dbReference type="NCBI Taxonomy" id="1054034"/>
    <lineage>
        <taxon>Bacteria</taxon>
        <taxon>Pseudomonadati</taxon>
        <taxon>Campylobacterota</taxon>
        <taxon>Epsilonproteobacteria</taxon>
        <taxon>Campylobacterales</taxon>
        <taxon>Arcobacteraceae</taxon>
        <taxon>Arcobacter</taxon>
    </lineage>
</organism>
<evidence type="ECO:0000313" key="2">
    <source>
        <dbReference type="Proteomes" id="UP000290378"/>
    </source>
</evidence>
<reference evidence="1 2" key="1">
    <citation type="submission" date="2017-09" db="EMBL/GenBank/DDBJ databases">
        <title>Genomics of the genus Arcobacter.</title>
        <authorList>
            <person name="Perez-Cataluna A."/>
            <person name="Figueras M.J."/>
            <person name="Salas-Masso N."/>
        </authorList>
    </citation>
    <scope>NUCLEOTIDE SEQUENCE [LARGE SCALE GENOMIC DNA]</scope>
    <source>
        <strain evidence="1 2">CECT 7834</strain>
    </source>
</reference>
<dbReference type="Proteomes" id="UP000290378">
    <property type="component" value="Unassembled WGS sequence"/>
</dbReference>
<name>A0AA94FHS6_9BACT</name>
<dbReference type="AlphaFoldDB" id="A0AA94FHS6"/>
<gene>
    <name evidence="1" type="ORF">CP963_03655</name>
</gene>
<comment type="caution">
    <text evidence="1">The sequence shown here is derived from an EMBL/GenBank/DDBJ whole genome shotgun (WGS) entry which is preliminary data.</text>
</comment>
<evidence type="ECO:0000313" key="1">
    <source>
        <dbReference type="EMBL" id="RXI42603.1"/>
    </source>
</evidence>